<gene>
    <name evidence="2" type="ORF">GCM10009111_23080</name>
</gene>
<dbReference type="Pfam" id="PF01323">
    <property type="entry name" value="DSBA"/>
    <property type="match status" value="1"/>
</dbReference>
<protein>
    <submittedName>
        <fullName evidence="2">DsbA family oxidoreductase</fullName>
    </submittedName>
</protein>
<organism evidence="2 3">
    <name type="scientific">Colwellia asteriadis</name>
    <dbReference type="NCBI Taxonomy" id="517723"/>
    <lineage>
        <taxon>Bacteria</taxon>
        <taxon>Pseudomonadati</taxon>
        <taxon>Pseudomonadota</taxon>
        <taxon>Gammaproteobacteria</taxon>
        <taxon>Alteromonadales</taxon>
        <taxon>Colwelliaceae</taxon>
        <taxon>Colwellia</taxon>
    </lineage>
</organism>
<keyword evidence="3" id="KW-1185">Reference proteome</keyword>
<dbReference type="SUPFAM" id="SSF52833">
    <property type="entry name" value="Thioredoxin-like"/>
    <property type="match status" value="1"/>
</dbReference>
<feature type="domain" description="DSBA-like thioredoxin" evidence="1">
    <location>
        <begin position="7"/>
        <end position="208"/>
    </location>
</feature>
<evidence type="ECO:0000313" key="2">
    <source>
        <dbReference type="EMBL" id="GAA0819243.1"/>
    </source>
</evidence>
<dbReference type="PANTHER" id="PTHR13887:SF41">
    <property type="entry name" value="THIOREDOXIN SUPERFAMILY PROTEIN"/>
    <property type="match status" value="1"/>
</dbReference>
<name>A0ABN1L8A2_9GAMM</name>
<sequence>MSKKIKLDIISDVMCPWCVIGYKHLEAAINELNLQDNVEIEWQPFELNPDMPAEGEELRAHVARKYGSSKEDSDKARANLTALGAQYGFTFDYFDGMKIVNTLDAHILLDYAHQLGKQTPLKMRLFSAFFTEHKDVSKREVLIKEAGAVGISAEQAQAALEDDTLKAHVKALESQWQQMGVSSVPTVVFNRTSALTGAQPQATFTQVLRELVAEQSK</sequence>
<accession>A0ABN1L8A2</accession>
<evidence type="ECO:0000313" key="3">
    <source>
        <dbReference type="Proteomes" id="UP001500021"/>
    </source>
</evidence>
<dbReference type="InterPro" id="IPR001853">
    <property type="entry name" value="DSBA-like_thioredoxin_dom"/>
</dbReference>
<comment type="caution">
    <text evidence="2">The sequence shown here is derived from an EMBL/GenBank/DDBJ whole genome shotgun (WGS) entry which is preliminary data.</text>
</comment>
<dbReference type="InterPro" id="IPR036249">
    <property type="entry name" value="Thioredoxin-like_sf"/>
</dbReference>
<dbReference type="CDD" id="cd03024">
    <property type="entry name" value="DsbA_FrnE"/>
    <property type="match status" value="1"/>
</dbReference>
<dbReference type="EMBL" id="BAAAFA010000007">
    <property type="protein sequence ID" value="GAA0819243.1"/>
    <property type="molecule type" value="Genomic_DNA"/>
</dbReference>
<dbReference type="Proteomes" id="UP001500021">
    <property type="component" value="Unassembled WGS sequence"/>
</dbReference>
<dbReference type="PANTHER" id="PTHR13887">
    <property type="entry name" value="GLUTATHIONE S-TRANSFERASE KAPPA"/>
    <property type="match status" value="1"/>
</dbReference>
<dbReference type="Gene3D" id="3.40.30.10">
    <property type="entry name" value="Glutaredoxin"/>
    <property type="match status" value="1"/>
</dbReference>
<proteinExistence type="predicted"/>
<evidence type="ECO:0000259" key="1">
    <source>
        <dbReference type="Pfam" id="PF01323"/>
    </source>
</evidence>
<reference evidence="2 3" key="1">
    <citation type="journal article" date="2019" name="Int. J. Syst. Evol. Microbiol.">
        <title>The Global Catalogue of Microorganisms (GCM) 10K type strain sequencing project: providing services to taxonomists for standard genome sequencing and annotation.</title>
        <authorList>
            <consortium name="The Broad Institute Genomics Platform"/>
            <consortium name="The Broad Institute Genome Sequencing Center for Infectious Disease"/>
            <person name="Wu L."/>
            <person name="Ma J."/>
        </authorList>
    </citation>
    <scope>NUCLEOTIDE SEQUENCE [LARGE SCALE GENOMIC DNA]</scope>
    <source>
        <strain evidence="2 3">JCM 15608</strain>
    </source>
</reference>
<dbReference type="RefSeq" id="WP_343817584.1">
    <property type="nucleotide sequence ID" value="NZ_BAAAFA010000007.1"/>
</dbReference>